<proteinExistence type="predicted"/>
<organism evidence="2">
    <name type="scientific">viral metagenome</name>
    <dbReference type="NCBI Taxonomy" id="1070528"/>
    <lineage>
        <taxon>unclassified sequences</taxon>
        <taxon>metagenomes</taxon>
        <taxon>organismal metagenomes</taxon>
    </lineage>
</organism>
<dbReference type="AlphaFoldDB" id="A0A6C0LG71"/>
<sequence>MPISSCIRGKIRNPATGRCVYKDSPVLKKQINPFKKVPTIKVVPSSPMVPNNYTVPGRQVLVKCGVNMYINPKTKRCVQLKNKDIQKYLFKKGYQLLSSPLGPAPDNFKLTKPAPVPKVQINNPKNVKDKDIKVLVPPNLQQTVKLIYCGPGKVINPVTGRCVLLSSPLGKKLTSVPYVIINPPSKPQKTPFFIPVDPKIPKPQKGPYQQKPFPKTKPEPIKTALDTDGDNYVSVKEYLDAVESLGPQEKSQGLNFGFYNQRDMGILFLLTLIKNFKGPIHKIGCIPLFHLCVYKSPKGTFYTMENIKKMNRLYCPPNSDYYIGNSTNTYASITVLNAPKNNSDNSNNSNMSILIPPNLDQLLQQCEKDNKYMIVCDLTLLLSEDFMETSHSNVLVFDTRRKTVERFDPHGGNEYADVKLAYDSESIKQFERKDFMYGKNKYSKNKFGNDKLNKKKSNVLFDQFKIDRALSDRFKKELPNYTYYGTNDTTPYLGPQVKADEYAGLCVTWSCMYMVLRLLNPDLEPADITIKMIDGTPKELRNRILRFQKFIIRTLSKEKESIK</sequence>
<accession>A0A6C0LG71</accession>
<feature type="domain" description="EF-hand" evidence="1">
    <location>
        <begin position="224"/>
        <end position="248"/>
    </location>
</feature>
<dbReference type="InterPro" id="IPR002048">
    <property type="entry name" value="EF_hand_dom"/>
</dbReference>
<dbReference type="EMBL" id="MN740474">
    <property type="protein sequence ID" value="QHU28691.1"/>
    <property type="molecule type" value="Genomic_DNA"/>
</dbReference>
<evidence type="ECO:0000313" key="2">
    <source>
        <dbReference type="EMBL" id="QHU28691.1"/>
    </source>
</evidence>
<name>A0A6C0LG71_9ZZZZ</name>
<evidence type="ECO:0000259" key="1">
    <source>
        <dbReference type="PROSITE" id="PS50222"/>
    </source>
</evidence>
<dbReference type="InterPro" id="IPR018247">
    <property type="entry name" value="EF_Hand_1_Ca_BS"/>
</dbReference>
<dbReference type="PROSITE" id="PS50222">
    <property type="entry name" value="EF_HAND_2"/>
    <property type="match status" value="1"/>
</dbReference>
<dbReference type="PROSITE" id="PS00018">
    <property type="entry name" value="EF_HAND_1"/>
    <property type="match status" value="1"/>
</dbReference>
<dbReference type="GO" id="GO:0005509">
    <property type="term" value="F:calcium ion binding"/>
    <property type="evidence" value="ECO:0007669"/>
    <property type="project" value="InterPro"/>
</dbReference>
<reference evidence="2" key="1">
    <citation type="journal article" date="2020" name="Nature">
        <title>Giant virus diversity and host interactions through global metagenomics.</title>
        <authorList>
            <person name="Schulz F."/>
            <person name="Roux S."/>
            <person name="Paez-Espino D."/>
            <person name="Jungbluth S."/>
            <person name="Walsh D.A."/>
            <person name="Denef V.J."/>
            <person name="McMahon K.D."/>
            <person name="Konstantinidis K.T."/>
            <person name="Eloe-Fadrosh E.A."/>
            <person name="Kyrpides N.C."/>
            <person name="Woyke T."/>
        </authorList>
    </citation>
    <scope>NUCLEOTIDE SEQUENCE</scope>
    <source>
        <strain evidence="2">GVMAG-M-3300027791-30</strain>
    </source>
</reference>
<protein>
    <recommendedName>
        <fullName evidence="1">EF-hand domain-containing protein</fullName>
    </recommendedName>
</protein>